<dbReference type="NCBIfam" id="NF008121">
    <property type="entry name" value="PRK10869.1"/>
    <property type="match status" value="1"/>
</dbReference>
<gene>
    <name evidence="12" type="ORF">W908_00255</name>
</gene>
<evidence type="ECO:0000256" key="4">
    <source>
        <dbReference type="ARBA" id="ARBA00022741"/>
    </source>
</evidence>
<feature type="coiled-coil region" evidence="10">
    <location>
        <begin position="187"/>
        <end position="217"/>
    </location>
</feature>
<dbReference type="FunFam" id="3.40.50.300:FF:000319">
    <property type="entry name" value="DNA repair protein RecN"/>
    <property type="match status" value="1"/>
</dbReference>
<evidence type="ECO:0000256" key="6">
    <source>
        <dbReference type="ARBA" id="ARBA00022840"/>
    </source>
</evidence>
<protein>
    <recommendedName>
        <fullName evidence="3 9">DNA repair protein RecN</fullName>
    </recommendedName>
    <alternativeName>
        <fullName evidence="8 9">Recombination protein N</fullName>
    </alternativeName>
</protein>
<dbReference type="InterPro" id="IPR003395">
    <property type="entry name" value="RecF/RecN/SMC_N"/>
</dbReference>
<sequence length="553" mass="61254">MLEYLNIKNLVVVEELNIDFNLGMTVITGETGAGKSILVQALSIVSGGRSDASLVRNGAAKAEITASFNIHSNLKLKSYLESQDLDSDSECILRRIIVSDGKSRSYVNGRKVPLSVLSNIGSYLIDMHGQNEHQLLLRTNHHRILLDDFSGSQVLCDEVNKAYVNYHDVKSKLETLSAESALLSSQKELLMHQLDELNQAEINLEELNNIEDEYKASVNSSELVEKISKILNLLNDDRGVNNILIESESELEQSKELDSRLNGIRELISSAQVQVQESVYDLNDYLSKISNQEDNLTHLSERITLLHGLGRKHNCQITELVDVQKTLQEKVNELSSSYEALDKLYQQQEAFEKEYFVRSKILTQERKKASKILSKEVTLLMQNLGMPGSEIIFEVGPPVAEVKLNGVDEVVIQVKTNAGQDFKPLNKVASGGELSRISLALSVSGTNTVLIPCVVFDEVDVGISGSVAEIVGQMLKKLSKKYQIICVTHLAQVAAQGEDHMKVEKTQKDGLTFTSVKSLSRKERADEVARILGGIKISNKTRIAAEEMIDTGS</sequence>
<evidence type="ECO:0000256" key="10">
    <source>
        <dbReference type="SAM" id="Coils"/>
    </source>
</evidence>
<comment type="function">
    <text evidence="1 9">May be involved in recombinational repair of damaged DNA.</text>
</comment>
<name>A0A0M4LYN8_9GAMM</name>
<comment type="similarity">
    <text evidence="2 9">Belongs to the RecN family.</text>
</comment>
<dbReference type="RefSeq" id="WP_053819477.1">
    <property type="nucleotide sequence ID" value="NZ_CP006911.1"/>
</dbReference>
<keyword evidence="10" id="KW-0175">Coiled coil</keyword>
<evidence type="ECO:0000256" key="3">
    <source>
        <dbReference type="ARBA" id="ARBA00021315"/>
    </source>
</evidence>
<evidence type="ECO:0000256" key="9">
    <source>
        <dbReference type="PIRNR" id="PIRNR003128"/>
    </source>
</evidence>
<dbReference type="OrthoDB" id="9806954at2"/>
<keyword evidence="6" id="KW-0067">ATP-binding</keyword>
<dbReference type="PANTHER" id="PTHR11059:SF0">
    <property type="entry name" value="DNA REPAIR PROTEIN RECN"/>
    <property type="match status" value="1"/>
</dbReference>
<dbReference type="InterPro" id="IPR027417">
    <property type="entry name" value="P-loop_NTPase"/>
</dbReference>
<evidence type="ECO:0000256" key="2">
    <source>
        <dbReference type="ARBA" id="ARBA00009441"/>
    </source>
</evidence>
<organism evidence="12 13">
    <name type="scientific">Candidatus Pseudothioglobus singularis PS1</name>
    <dbReference type="NCBI Taxonomy" id="1125411"/>
    <lineage>
        <taxon>Bacteria</taxon>
        <taxon>Pseudomonadati</taxon>
        <taxon>Pseudomonadota</taxon>
        <taxon>Gammaproteobacteria</taxon>
        <taxon>Candidatus Pseudothioglobaceae</taxon>
        <taxon>Candidatus Pseudothioglobus</taxon>
    </lineage>
</organism>
<feature type="domain" description="RecF/RecN/SMC N-terminal" evidence="11">
    <location>
        <begin position="5"/>
        <end position="508"/>
    </location>
</feature>
<dbReference type="Proteomes" id="UP000068905">
    <property type="component" value="Chromosome"/>
</dbReference>
<reference evidence="12 13" key="1">
    <citation type="journal article" date="2015" name="Genome Announc.">
        <title>Genome Sequence of 'Candidatus Thioglobus singularis' Strain PS1, a Mixotroph from the SUP05 Clade of Marine Gammaproteobacteria.</title>
        <authorList>
            <person name="Marshall K.T."/>
            <person name="Morris R.M."/>
        </authorList>
    </citation>
    <scope>NUCLEOTIDE SEQUENCE [LARGE SCALE GENOMIC DNA]</scope>
    <source>
        <strain evidence="12 13">PS1</strain>
    </source>
</reference>
<keyword evidence="4" id="KW-0547">Nucleotide-binding</keyword>
<evidence type="ECO:0000313" key="12">
    <source>
        <dbReference type="EMBL" id="ALE01174.1"/>
    </source>
</evidence>
<dbReference type="GO" id="GO:0005524">
    <property type="term" value="F:ATP binding"/>
    <property type="evidence" value="ECO:0007669"/>
    <property type="project" value="UniProtKB-KW"/>
</dbReference>
<keyword evidence="13" id="KW-1185">Reference proteome</keyword>
<keyword evidence="7 9" id="KW-0234">DNA repair</keyword>
<evidence type="ECO:0000313" key="13">
    <source>
        <dbReference type="Proteomes" id="UP000068905"/>
    </source>
</evidence>
<dbReference type="KEGG" id="tsn:W908_00255"/>
<dbReference type="STRING" id="1125411.W908_00255"/>
<dbReference type="SUPFAM" id="SSF52540">
    <property type="entry name" value="P-loop containing nucleoside triphosphate hydrolases"/>
    <property type="match status" value="2"/>
</dbReference>
<dbReference type="PANTHER" id="PTHR11059">
    <property type="entry name" value="DNA REPAIR PROTEIN RECN"/>
    <property type="match status" value="1"/>
</dbReference>
<keyword evidence="5 9" id="KW-0227">DNA damage</keyword>
<proteinExistence type="inferred from homology"/>
<dbReference type="AlphaFoldDB" id="A0A0M4LYN8"/>
<evidence type="ECO:0000256" key="7">
    <source>
        <dbReference type="ARBA" id="ARBA00023204"/>
    </source>
</evidence>
<dbReference type="NCBIfam" id="TIGR00634">
    <property type="entry name" value="recN"/>
    <property type="match status" value="1"/>
</dbReference>
<dbReference type="EMBL" id="CP006911">
    <property type="protein sequence ID" value="ALE01174.1"/>
    <property type="molecule type" value="Genomic_DNA"/>
</dbReference>
<dbReference type="PATRIC" id="fig|1125411.7.peg.50"/>
<evidence type="ECO:0000259" key="11">
    <source>
        <dbReference type="Pfam" id="PF02463"/>
    </source>
</evidence>
<evidence type="ECO:0000256" key="5">
    <source>
        <dbReference type="ARBA" id="ARBA00022763"/>
    </source>
</evidence>
<dbReference type="GO" id="GO:0043590">
    <property type="term" value="C:bacterial nucleoid"/>
    <property type="evidence" value="ECO:0007669"/>
    <property type="project" value="TreeGrafter"/>
</dbReference>
<dbReference type="GO" id="GO:0009432">
    <property type="term" value="P:SOS response"/>
    <property type="evidence" value="ECO:0007669"/>
    <property type="project" value="TreeGrafter"/>
</dbReference>
<evidence type="ECO:0000256" key="8">
    <source>
        <dbReference type="ARBA" id="ARBA00033408"/>
    </source>
</evidence>
<dbReference type="Pfam" id="PF02463">
    <property type="entry name" value="SMC_N"/>
    <property type="match status" value="1"/>
</dbReference>
<dbReference type="PIRSF" id="PIRSF003128">
    <property type="entry name" value="RecN"/>
    <property type="match status" value="1"/>
</dbReference>
<evidence type="ECO:0000256" key="1">
    <source>
        <dbReference type="ARBA" id="ARBA00003618"/>
    </source>
</evidence>
<dbReference type="GO" id="GO:0006310">
    <property type="term" value="P:DNA recombination"/>
    <property type="evidence" value="ECO:0007669"/>
    <property type="project" value="InterPro"/>
</dbReference>
<dbReference type="GO" id="GO:0006281">
    <property type="term" value="P:DNA repair"/>
    <property type="evidence" value="ECO:0007669"/>
    <property type="project" value="UniProtKB-KW"/>
</dbReference>
<dbReference type="InterPro" id="IPR004604">
    <property type="entry name" value="DNA_recomb/repair_RecN"/>
</dbReference>
<dbReference type="Gene3D" id="3.40.50.300">
    <property type="entry name" value="P-loop containing nucleotide triphosphate hydrolases"/>
    <property type="match status" value="2"/>
</dbReference>
<dbReference type="CDD" id="cd03241">
    <property type="entry name" value="ABC_RecN"/>
    <property type="match status" value="2"/>
</dbReference>
<accession>A0A0M4LYN8</accession>